<comment type="subcellular location">
    <subcellularLocation>
        <location evidence="1 22">Endoplasmic reticulum membrane</location>
        <topology evidence="1 22">Multi-pass membrane protein</topology>
    </subcellularLocation>
</comment>
<keyword evidence="24" id="KW-1185">Reference proteome</keyword>
<dbReference type="STRING" id="6573.A0A210QKI7"/>
<dbReference type="EMBL" id="NEDP02003185">
    <property type="protein sequence ID" value="OWF49260.1"/>
    <property type="molecule type" value="Genomic_DNA"/>
</dbReference>
<feature type="transmembrane region" description="Helical" evidence="22">
    <location>
        <begin position="362"/>
        <end position="381"/>
    </location>
</feature>
<dbReference type="InterPro" id="IPR004277">
    <property type="entry name" value="PSS"/>
</dbReference>
<keyword evidence="6 22" id="KW-0808">Transferase</keyword>
<sequence>MAAAHSDQEIDELKIHTTTAFDWEAEKRKNTNVFDDGTNTFFWRAHTITVLVVFIGILVYIAIFEEPISNPDYNSKRGVAAVVLAFLLFGVTMTPDGPFKRPHPAMWRLVLCVSIVYELALVYLLFQTPQDARNLLRHIDPSLGKPLPEKNYGGNCYIYDSDNPDPFHNLKDKADLFVISHFLGWWAKSLFLRDWWICTVLSVMFEVLEYTLEHQLPNFCECWWDHWIMDVLLSNGLGIYVGMKTVKYLNMKPYHWRGMWNIPTYRGKIKRLAMQFTPYSWTEFDWQPLSSLRRWLAVVVLIGLFLMVEVNDFYVKYVLWIPPSHYLNVSRIVLVLFMAAPSAREAFQYLDDPTCKKMGRQFWLITVISITEVLMAFKFEWETVTKPIPRNIAYMWLLGLFALILLTIWKFYIYRDVKNDVPYSHIEYRRRRAMNERKTTTSDADDSSAFQFEARQRRLLERPTNGKTTDQGKND</sequence>
<evidence type="ECO:0000256" key="8">
    <source>
        <dbReference type="ARBA" id="ARBA00022824"/>
    </source>
</evidence>
<comment type="similarity">
    <text evidence="4 22">Belongs to the phosphatidyl serine synthase family.</text>
</comment>
<evidence type="ECO:0000256" key="14">
    <source>
        <dbReference type="ARBA" id="ARBA00035767"/>
    </source>
</evidence>
<organism evidence="23 24">
    <name type="scientific">Mizuhopecten yessoensis</name>
    <name type="common">Japanese scallop</name>
    <name type="synonym">Patinopecten yessoensis</name>
    <dbReference type="NCBI Taxonomy" id="6573"/>
    <lineage>
        <taxon>Eukaryota</taxon>
        <taxon>Metazoa</taxon>
        <taxon>Spiralia</taxon>
        <taxon>Lophotrochozoa</taxon>
        <taxon>Mollusca</taxon>
        <taxon>Bivalvia</taxon>
        <taxon>Autobranchia</taxon>
        <taxon>Pteriomorphia</taxon>
        <taxon>Pectinida</taxon>
        <taxon>Pectinoidea</taxon>
        <taxon>Pectinidae</taxon>
        <taxon>Mizuhopecten</taxon>
    </lineage>
</organism>
<dbReference type="Pfam" id="PF03034">
    <property type="entry name" value="PSS"/>
    <property type="match status" value="1"/>
</dbReference>
<evidence type="ECO:0000313" key="24">
    <source>
        <dbReference type="Proteomes" id="UP000242188"/>
    </source>
</evidence>
<keyword evidence="9 22" id="KW-1133">Transmembrane helix</keyword>
<comment type="caution">
    <text evidence="23">The sequence shown here is derived from an EMBL/GenBank/DDBJ whole genome shotgun (WGS) entry which is preliminary data.</text>
</comment>
<evidence type="ECO:0000256" key="19">
    <source>
        <dbReference type="ARBA" id="ARBA00036623"/>
    </source>
</evidence>
<evidence type="ECO:0000256" key="16">
    <source>
        <dbReference type="ARBA" id="ARBA00035875"/>
    </source>
</evidence>
<keyword evidence="12 22" id="KW-0594">Phospholipid biosynthesis</keyword>
<evidence type="ECO:0000256" key="6">
    <source>
        <dbReference type="ARBA" id="ARBA00022679"/>
    </source>
</evidence>
<comment type="function">
    <text evidence="22">Catalyzes a base-exchange reaction in which the polar head group of phosphatidylethanolamine (PE) is replaced by L-serine.</text>
</comment>
<evidence type="ECO:0000256" key="20">
    <source>
        <dbReference type="ARBA" id="ARBA00036644"/>
    </source>
</evidence>
<comment type="catalytic activity">
    <reaction evidence="22">
        <text>a 1,2-diacyl-sn-glycero-3-phosphoethanolamine + L-serine = a 1,2-diacyl-sn-glycero-3-phospho-L-serine + ethanolamine</text>
        <dbReference type="Rhea" id="RHEA:27606"/>
        <dbReference type="ChEBI" id="CHEBI:33384"/>
        <dbReference type="ChEBI" id="CHEBI:57262"/>
        <dbReference type="ChEBI" id="CHEBI:57603"/>
        <dbReference type="ChEBI" id="CHEBI:64612"/>
        <dbReference type="EC" id="2.7.8.29"/>
    </reaction>
</comment>
<name>A0A210QKI7_MIZYE</name>
<comment type="catalytic activity">
    <reaction evidence="16">
        <text>1-(1Z-octadecenyl)-2-(9Z-octadecenoyl)-sn-glycero-3-phosphoethanolamine + L-serine = 1-(1Z-octadecenyl)-2-(9Z-octadecenoyl)-sn-glycero-3-phospho-L-serine + ethanolamine</text>
        <dbReference type="Rhea" id="RHEA:41600"/>
        <dbReference type="ChEBI" id="CHEBI:33384"/>
        <dbReference type="ChEBI" id="CHEBI:57603"/>
        <dbReference type="ChEBI" id="CHEBI:78340"/>
        <dbReference type="ChEBI" id="CHEBI:78341"/>
    </reaction>
    <physiologicalReaction direction="left-to-right" evidence="16">
        <dbReference type="Rhea" id="RHEA:41601"/>
    </physiologicalReaction>
</comment>
<feature type="transmembrane region" description="Helical" evidence="22">
    <location>
        <begin position="393"/>
        <end position="413"/>
    </location>
</feature>
<keyword evidence="8 22" id="KW-0256">Endoplasmic reticulum</keyword>
<comment type="pathway">
    <text evidence="3">Lipid metabolism.</text>
</comment>
<keyword evidence="10 22" id="KW-0443">Lipid metabolism</keyword>
<proteinExistence type="inferred from homology"/>
<evidence type="ECO:0000256" key="5">
    <source>
        <dbReference type="ARBA" id="ARBA00022516"/>
    </source>
</evidence>
<evidence type="ECO:0000256" key="10">
    <source>
        <dbReference type="ARBA" id="ARBA00023098"/>
    </source>
</evidence>
<keyword evidence="13 22" id="KW-1208">Phospholipid metabolism</keyword>
<dbReference type="GO" id="GO:0005789">
    <property type="term" value="C:endoplasmic reticulum membrane"/>
    <property type="evidence" value="ECO:0007669"/>
    <property type="project" value="UniProtKB-SubCell"/>
</dbReference>
<dbReference type="UniPathway" id="UPA00948"/>
<reference evidence="23 24" key="1">
    <citation type="journal article" date="2017" name="Nat. Ecol. Evol.">
        <title>Scallop genome provides insights into evolution of bilaterian karyotype and development.</title>
        <authorList>
            <person name="Wang S."/>
            <person name="Zhang J."/>
            <person name="Jiao W."/>
            <person name="Li J."/>
            <person name="Xun X."/>
            <person name="Sun Y."/>
            <person name="Guo X."/>
            <person name="Huan P."/>
            <person name="Dong B."/>
            <person name="Zhang L."/>
            <person name="Hu X."/>
            <person name="Sun X."/>
            <person name="Wang J."/>
            <person name="Zhao C."/>
            <person name="Wang Y."/>
            <person name="Wang D."/>
            <person name="Huang X."/>
            <person name="Wang R."/>
            <person name="Lv J."/>
            <person name="Li Y."/>
            <person name="Zhang Z."/>
            <person name="Liu B."/>
            <person name="Lu W."/>
            <person name="Hui Y."/>
            <person name="Liang J."/>
            <person name="Zhou Z."/>
            <person name="Hou R."/>
            <person name="Li X."/>
            <person name="Liu Y."/>
            <person name="Li H."/>
            <person name="Ning X."/>
            <person name="Lin Y."/>
            <person name="Zhao L."/>
            <person name="Xing Q."/>
            <person name="Dou J."/>
            <person name="Li Y."/>
            <person name="Mao J."/>
            <person name="Guo H."/>
            <person name="Dou H."/>
            <person name="Li T."/>
            <person name="Mu C."/>
            <person name="Jiang W."/>
            <person name="Fu Q."/>
            <person name="Fu X."/>
            <person name="Miao Y."/>
            <person name="Liu J."/>
            <person name="Yu Q."/>
            <person name="Li R."/>
            <person name="Liao H."/>
            <person name="Li X."/>
            <person name="Kong Y."/>
            <person name="Jiang Z."/>
            <person name="Chourrout D."/>
            <person name="Li R."/>
            <person name="Bao Z."/>
        </authorList>
    </citation>
    <scope>NUCLEOTIDE SEQUENCE [LARGE SCALE GENOMIC DNA]</scope>
    <source>
        <strain evidence="23 24">PY_sf001</strain>
    </source>
</reference>
<keyword evidence="7 22" id="KW-0812">Transmembrane</keyword>
<protein>
    <recommendedName>
        <fullName evidence="22">Phosphatidylserine synthase</fullName>
        <ecNumber evidence="22">2.7.8.29</ecNumber>
    </recommendedName>
    <alternativeName>
        <fullName evidence="22">Serine-exchange enzyme</fullName>
    </alternativeName>
</protein>
<dbReference type="PANTHER" id="PTHR15362:SF7">
    <property type="entry name" value="PHOSPHATIDYLSERINE SYNTHASE 2"/>
    <property type="match status" value="1"/>
</dbReference>
<evidence type="ECO:0000256" key="15">
    <source>
        <dbReference type="ARBA" id="ARBA00035833"/>
    </source>
</evidence>
<evidence type="ECO:0000256" key="11">
    <source>
        <dbReference type="ARBA" id="ARBA00023136"/>
    </source>
</evidence>
<evidence type="ECO:0000256" key="13">
    <source>
        <dbReference type="ARBA" id="ARBA00023264"/>
    </source>
</evidence>
<dbReference type="PANTHER" id="PTHR15362">
    <property type="entry name" value="PHOSPHATIDYLINOSITOL SYNTHASE"/>
    <property type="match status" value="1"/>
</dbReference>
<evidence type="ECO:0000256" key="1">
    <source>
        <dbReference type="ARBA" id="ARBA00004477"/>
    </source>
</evidence>
<accession>A0A210QKI7</accession>
<evidence type="ECO:0000256" key="12">
    <source>
        <dbReference type="ARBA" id="ARBA00023209"/>
    </source>
</evidence>
<comment type="catalytic activity">
    <reaction evidence="20">
        <text>1-octadecanoyl-2-(9Z-octadecenoyl)-sn-glycero-3-phosphoethanolamine + L-serine = 1-octadecanoyl-2-(9Z-octadecenoyl)-sn-glycero-3-phospho-L-serine + ethanolamine</text>
        <dbReference type="Rhea" id="RHEA:40795"/>
        <dbReference type="ChEBI" id="CHEBI:33384"/>
        <dbReference type="ChEBI" id="CHEBI:57603"/>
        <dbReference type="ChEBI" id="CHEBI:75038"/>
        <dbReference type="ChEBI" id="CHEBI:78260"/>
    </reaction>
    <physiologicalReaction direction="left-to-right" evidence="20">
        <dbReference type="Rhea" id="RHEA:40796"/>
    </physiologicalReaction>
</comment>
<feature type="transmembrane region" description="Helical" evidence="22">
    <location>
        <begin position="295"/>
        <end position="314"/>
    </location>
</feature>
<dbReference type="GO" id="GO:0106245">
    <property type="term" value="F:L-serine-phosphatidylethanolamine phosphatidyltransferase activity"/>
    <property type="evidence" value="ECO:0007669"/>
    <property type="project" value="UniProtKB-UniRule"/>
</dbReference>
<dbReference type="OrthoDB" id="10265393at2759"/>
<dbReference type="Proteomes" id="UP000242188">
    <property type="component" value="Unassembled WGS sequence"/>
</dbReference>
<evidence type="ECO:0000256" key="4">
    <source>
        <dbReference type="ARBA" id="ARBA00008671"/>
    </source>
</evidence>
<evidence type="ECO:0000256" key="18">
    <source>
        <dbReference type="ARBA" id="ARBA00036428"/>
    </source>
</evidence>
<gene>
    <name evidence="23" type="ORF">KP79_PYT16933</name>
</gene>
<keyword evidence="11 22" id="KW-0472">Membrane</keyword>
<comment type="catalytic activity">
    <reaction evidence="19">
        <text>1-(1Z-octadecenyl)-2-(4Z,7Z,10Z,13Z,16Z,19Z-docosahexaenoyl)-sn-glycero-3-phosphoethanolamine + L-serine = 1-(1Z-octadecenyl)-2-(4Z,7Z,10Z,13Z,16Z,19Z-docosahexaenoyl)-sn-glycero-3-phospho-L-serine + ethanolamine</text>
        <dbReference type="Rhea" id="RHEA:41496"/>
        <dbReference type="ChEBI" id="CHEBI:33384"/>
        <dbReference type="ChEBI" id="CHEBI:57603"/>
        <dbReference type="ChEBI" id="CHEBI:78263"/>
        <dbReference type="ChEBI" id="CHEBI:78264"/>
    </reaction>
    <physiologicalReaction direction="left-to-right" evidence="19">
        <dbReference type="Rhea" id="RHEA:41497"/>
    </physiologicalReaction>
</comment>
<feature type="transmembrane region" description="Helical" evidence="22">
    <location>
        <begin position="75"/>
        <end position="93"/>
    </location>
</feature>
<evidence type="ECO:0000256" key="22">
    <source>
        <dbReference type="RuleBase" id="RU368094"/>
    </source>
</evidence>
<feature type="transmembrane region" description="Helical" evidence="22">
    <location>
        <begin position="320"/>
        <end position="341"/>
    </location>
</feature>
<comment type="pathway">
    <text evidence="2 22">Phospholipid metabolism; phosphatidylserine biosynthesis.</text>
</comment>
<evidence type="ECO:0000256" key="17">
    <source>
        <dbReference type="ARBA" id="ARBA00035955"/>
    </source>
</evidence>
<keyword evidence="5 22" id="KW-0444">Lipid biosynthesis</keyword>
<dbReference type="EC" id="2.7.8.29" evidence="22"/>
<comment type="catalytic activity">
    <reaction evidence="14">
        <text>1-hexadecanoyl-2-(9Z-octadecenoyl)-sn-glycero-3-phosphoethanolamine + L-serine = 1-hexadecanoyl-2-(9Z-octadecenoyl)-sn-glycero-3-phospho-L-serine + ethanolamine</text>
        <dbReference type="Rhea" id="RHEA:41484"/>
        <dbReference type="ChEBI" id="CHEBI:33384"/>
        <dbReference type="ChEBI" id="CHEBI:57603"/>
        <dbReference type="ChEBI" id="CHEBI:73007"/>
        <dbReference type="ChEBI" id="CHEBI:75029"/>
    </reaction>
    <physiologicalReaction direction="left-to-right" evidence="14">
        <dbReference type="Rhea" id="RHEA:41485"/>
    </physiologicalReaction>
</comment>
<evidence type="ECO:0000256" key="2">
    <source>
        <dbReference type="ARBA" id="ARBA00004916"/>
    </source>
</evidence>
<evidence type="ECO:0000256" key="21">
    <source>
        <dbReference type="ARBA" id="ARBA00036733"/>
    </source>
</evidence>
<feature type="transmembrane region" description="Helical" evidence="22">
    <location>
        <begin position="41"/>
        <end position="63"/>
    </location>
</feature>
<comment type="catalytic activity">
    <reaction evidence="17">
        <text>1-octadecanoyl-2-(5Z,8Z,11Z,14Z)-eicosatetraenoyl-sn-glycero-3-phosphoethanolamine + L-serine = 1-octadecanoyl-2-(5Z,8Z,11Z,14Z)-eicosatetraenoyl-sn-glycero-3-phosphoserine + ethanolamine</text>
        <dbReference type="Rhea" id="RHEA:41500"/>
        <dbReference type="ChEBI" id="CHEBI:33384"/>
        <dbReference type="ChEBI" id="CHEBI:57603"/>
        <dbReference type="ChEBI" id="CHEBI:78268"/>
        <dbReference type="ChEBI" id="CHEBI:78269"/>
    </reaction>
    <physiologicalReaction direction="left-to-right" evidence="17">
        <dbReference type="Rhea" id="RHEA:41501"/>
    </physiologicalReaction>
</comment>
<evidence type="ECO:0000256" key="9">
    <source>
        <dbReference type="ARBA" id="ARBA00022989"/>
    </source>
</evidence>
<dbReference type="GO" id="GO:0006659">
    <property type="term" value="P:phosphatidylserine biosynthetic process"/>
    <property type="evidence" value="ECO:0007669"/>
    <property type="project" value="UniProtKB-UniRule"/>
</dbReference>
<evidence type="ECO:0000256" key="3">
    <source>
        <dbReference type="ARBA" id="ARBA00005189"/>
    </source>
</evidence>
<dbReference type="AlphaFoldDB" id="A0A210QKI7"/>
<evidence type="ECO:0000256" key="7">
    <source>
        <dbReference type="ARBA" id="ARBA00022692"/>
    </source>
</evidence>
<comment type="catalytic activity">
    <reaction evidence="15">
        <text>1-hexadecanoyl-2-(4Z,7Z,10Z,13Z,16Z,19Z-docosahexaenoyl)-sn-glycero-3-phosphoethanolamine + L-serine = 1-hexadecanoyl-2-(4Z,7Z,10Z,13Z,16Z,19Z-docosahexaenoyl)-sn-glycero-3-phosphoserine + ethanolamine</text>
        <dbReference type="Rhea" id="RHEA:41488"/>
        <dbReference type="ChEBI" id="CHEBI:33384"/>
        <dbReference type="ChEBI" id="CHEBI:57603"/>
        <dbReference type="ChEBI" id="CHEBI:78261"/>
        <dbReference type="ChEBI" id="CHEBI:78262"/>
    </reaction>
    <physiologicalReaction direction="left-to-right" evidence="15">
        <dbReference type="Rhea" id="RHEA:41489"/>
    </physiologicalReaction>
</comment>
<feature type="transmembrane region" description="Helical" evidence="22">
    <location>
        <begin position="105"/>
        <end position="126"/>
    </location>
</feature>
<comment type="catalytic activity">
    <reaction evidence="18">
        <text>1-octadecanoyl-2-(4Z,7Z,10Z,13Z,16Z,19Z-docosahexaenoyl)-sn-glycero-3-phosphoethanolamine + L-serine = 1-octadecanoyl-2-(4Z,7Z,10Z,13Z,16Z,19Z-docosahexaenoyl)-sn-glycero-3-phosphoserine + ethanolamine</text>
        <dbReference type="Rhea" id="RHEA:41492"/>
        <dbReference type="ChEBI" id="CHEBI:33384"/>
        <dbReference type="ChEBI" id="CHEBI:57603"/>
        <dbReference type="ChEBI" id="CHEBI:78265"/>
        <dbReference type="ChEBI" id="CHEBI:78266"/>
    </reaction>
    <physiologicalReaction direction="left-to-right" evidence="18">
        <dbReference type="Rhea" id="RHEA:41493"/>
    </physiologicalReaction>
</comment>
<comment type="catalytic activity">
    <reaction evidence="21">
        <text>1-(1Z-octadecenyl)-2-(5Z,8Z,11Z,14Z- eicosatetraenoyl)-sn-glycero-3-phosphoethanolamine + L-serine = 1-(1Z-octadecenyl)-2-(5Z,8Z,11Z,14Z-eicosatetraenoyl)-sn-glycero-3-phospho-L-serine + ethanolamine</text>
        <dbReference type="Rhea" id="RHEA:41604"/>
        <dbReference type="ChEBI" id="CHEBI:33384"/>
        <dbReference type="ChEBI" id="CHEBI:57603"/>
        <dbReference type="ChEBI" id="CHEBI:78342"/>
        <dbReference type="ChEBI" id="CHEBI:78343"/>
    </reaction>
    <physiologicalReaction direction="left-to-right" evidence="21">
        <dbReference type="Rhea" id="RHEA:41605"/>
    </physiologicalReaction>
</comment>
<evidence type="ECO:0000313" key="23">
    <source>
        <dbReference type="EMBL" id="OWF49260.1"/>
    </source>
</evidence>